<dbReference type="Proteomes" id="UP001642260">
    <property type="component" value="Unassembled WGS sequence"/>
</dbReference>
<evidence type="ECO:0000256" key="7">
    <source>
        <dbReference type="ARBA" id="ARBA00023163"/>
    </source>
</evidence>
<keyword evidence="4" id="KW-0862">Zinc</keyword>
<reference evidence="12 13" key="1">
    <citation type="submission" date="2022-03" db="EMBL/GenBank/DDBJ databases">
        <authorList>
            <person name="Macdonald S."/>
            <person name="Ahmed S."/>
            <person name="Newling K."/>
        </authorList>
    </citation>
    <scope>NUCLEOTIDE SEQUENCE [LARGE SCALE GENOMIC DNA]</scope>
</reference>
<dbReference type="SUPFAM" id="SSF57667">
    <property type="entry name" value="beta-beta-alpha zinc fingers"/>
    <property type="match status" value="1"/>
</dbReference>
<dbReference type="GO" id="GO:0003677">
    <property type="term" value="F:DNA binding"/>
    <property type="evidence" value="ECO:0007669"/>
    <property type="project" value="UniProtKB-KW"/>
</dbReference>
<evidence type="ECO:0000256" key="5">
    <source>
        <dbReference type="ARBA" id="ARBA00023015"/>
    </source>
</evidence>
<feature type="coiled-coil region" evidence="9">
    <location>
        <begin position="329"/>
        <end position="377"/>
    </location>
</feature>
<accession>A0ABC8JFD8</accession>
<keyword evidence="1" id="KW-0479">Metal-binding</keyword>
<dbReference type="Pfam" id="PF22996">
    <property type="entry name" value="C2H2-2nd_BIRD-IDD"/>
    <property type="match status" value="1"/>
</dbReference>
<dbReference type="FunFam" id="3.30.160.60:FF:000554">
    <property type="entry name" value="protein indeterminate-domain 12-like"/>
    <property type="match status" value="1"/>
</dbReference>
<dbReference type="PANTHER" id="PTHR10593:SF221">
    <property type="entry name" value="PROTEIN INDETERMINATE-DOMAIN 14"/>
    <property type="match status" value="1"/>
</dbReference>
<comment type="caution">
    <text evidence="12">The sequence shown here is derived from an EMBL/GenBank/DDBJ whole genome shotgun (WGS) entry which is preliminary data.</text>
</comment>
<keyword evidence="3 8" id="KW-0863">Zinc-finger</keyword>
<evidence type="ECO:0000313" key="12">
    <source>
        <dbReference type="EMBL" id="CAH8318456.1"/>
    </source>
</evidence>
<keyword evidence="5" id="KW-0805">Transcription regulation</keyword>
<keyword evidence="6" id="KW-0238">DNA-binding</keyword>
<feature type="region of interest" description="Disordered" evidence="10">
    <location>
        <begin position="12"/>
        <end position="53"/>
    </location>
</feature>
<protein>
    <recommendedName>
        <fullName evidence="11">C2H2-type domain-containing protein</fullName>
    </recommendedName>
</protein>
<dbReference type="Pfam" id="PF12874">
    <property type="entry name" value="zf-met"/>
    <property type="match status" value="1"/>
</dbReference>
<dbReference type="PROSITE" id="PS50157">
    <property type="entry name" value="ZINC_FINGER_C2H2_2"/>
    <property type="match status" value="1"/>
</dbReference>
<feature type="region of interest" description="Disordered" evidence="10">
    <location>
        <begin position="197"/>
        <end position="234"/>
    </location>
</feature>
<sequence length="425" mass="48030">MRTDQRAVVMLNAASNKDHDPLLSSSENGVTITDTSTQKRKRRPAGTPDPDAEVVSLSPRTLLESDRYICEICNQGFQRDQNLQMHRRRHKVPWKLLKRDNNIEVKKRVYVCPEPTCLHHDPCHALGDLVGIKKHFRRKHSNNKQWVCERCSKGYAVQSDYKAHLKTCGTRGHSCDCGRVFSRVESFIEHQDNCSVRKVHREPPPPPQTTVTVPACSSRTASTASTPSTETNYGGAVATPLPLEGRPIPIRNNVNLELQLLPLTQNQNPNQENQQHKVKEPSHHRNHHDTTNLNLSIAPSAFYYQYNNFDRIKEIMASEQIMKIAMKEKVYAEEAKREAKRQREIAENEFVNAKKIRQQAQAELERAKLLKEQSMKKISSTIMQVTCQTCKGQFQAVAVPAAATADETSLVVSYMSSANTDGEGS</sequence>
<dbReference type="PROSITE" id="PS00028">
    <property type="entry name" value="ZINC_FINGER_C2H2_1"/>
    <property type="match status" value="1"/>
</dbReference>
<keyword evidence="13" id="KW-1185">Reference proteome</keyword>
<evidence type="ECO:0000259" key="11">
    <source>
        <dbReference type="PROSITE" id="PS50157"/>
    </source>
</evidence>
<feature type="domain" description="C2H2-type" evidence="11">
    <location>
        <begin position="68"/>
        <end position="90"/>
    </location>
</feature>
<dbReference type="PANTHER" id="PTHR10593">
    <property type="entry name" value="SERINE/THREONINE-PROTEIN KINASE RIO"/>
    <property type="match status" value="1"/>
</dbReference>
<evidence type="ECO:0000256" key="9">
    <source>
        <dbReference type="SAM" id="Coils"/>
    </source>
</evidence>
<keyword evidence="2" id="KW-0677">Repeat</keyword>
<keyword evidence="7" id="KW-0804">Transcription</keyword>
<dbReference type="SMART" id="SM00355">
    <property type="entry name" value="ZnF_C2H2"/>
    <property type="match status" value="3"/>
</dbReference>
<dbReference type="EMBL" id="CAKOAT010086267">
    <property type="protein sequence ID" value="CAH8318456.1"/>
    <property type="molecule type" value="Genomic_DNA"/>
</dbReference>
<organism evidence="12 13">
    <name type="scientific">Eruca vesicaria subsp. sativa</name>
    <name type="common">Garden rocket</name>
    <name type="synonym">Eruca sativa</name>
    <dbReference type="NCBI Taxonomy" id="29727"/>
    <lineage>
        <taxon>Eukaryota</taxon>
        <taxon>Viridiplantae</taxon>
        <taxon>Streptophyta</taxon>
        <taxon>Embryophyta</taxon>
        <taxon>Tracheophyta</taxon>
        <taxon>Spermatophyta</taxon>
        <taxon>Magnoliopsida</taxon>
        <taxon>eudicotyledons</taxon>
        <taxon>Gunneridae</taxon>
        <taxon>Pentapetalae</taxon>
        <taxon>rosids</taxon>
        <taxon>malvids</taxon>
        <taxon>Brassicales</taxon>
        <taxon>Brassicaceae</taxon>
        <taxon>Brassiceae</taxon>
        <taxon>Eruca</taxon>
    </lineage>
</organism>
<evidence type="ECO:0000256" key="6">
    <source>
        <dbReference type="ARBA" id="ARBA00023125"/>
    </source>
</evidence>
<evidence type="ECO:0000256" key="3">
    <source>
        <dbReference type="ARBA" id="ARBA00022771"/>
    </source>
</evidence>
<evidence type="ECO:0000256" key="8">
    <source>
        <dbReference type="PROSITE-ProRule" id="PRU00042"/>
    </source>
</evidence>
<name>A0ABC8JFD8_ERUVS</name>
<evidence type="ECO:0000256" key="4">
    <source>
        <dbReference type="ARBA" id="ARBA00022833"/>
    </source>
</evidence>
<evidence type="ECO:0000256" key="2">
    <source>
        <dbReference type="ARBA" id="ARBA00022737"/>
    </source>
</evidence>
<proteinExistence type="predicted"/>
<gene>
    <name evidence="12" type="ORF">ERUC_LOCUS8235</name>
</gene>
<evidence type="ECO:0000256" key="10">
    <source>
        <dbReference type="SAM" id="MobiDB-lite"/>
    </source>
</evidence>
<dbReference type="GO" id="GO:0006355">
    <property type="term" value="P:regulation of DNA-templated transcription"/>
    <property type="evidence" value="ECO:0007669"/>
    <property type="project" value="UniProtKB-ARBA"/>
</dbReference>
<dbReference type="InterPro" id="IPR013087">
    <property type="entry name" value="Znf_C2H2_type"/>
</dbReference>
<keyword evidence="9" id="KW-0175">Coiled coil</keyword>
<dbReference type="Gene3D" id="3.30.160.60">
    <property type="entry name" value="Classic Zinc Finger"/>
    <property type="match status" value="2"/>
</dbReference>
<feature type="region of interest" description="Disordered" evidence="10">
    <location>
        <begin position="267"/>
        <end position="290"/>
    </location>
</feature>
<feature type="compositionally biased region" description="Low complexity" evidence="10">
    <location>
        <begin position="209"/>
        <end position="231"/>
    </location>
</feature>
<feature type="compositionally biased region" description="Basic and acidic residues" evidence="10">
    <location>
        <begin position="274"/>
        <end position="283"/>
    </location>
</feature>
<feature type="compositionally biased region" description="Polar residues" evidence="10">
    <location>
        <begin position="23"/>
        <end position="36"/>
    </location>
</feature>
<dbReference type="InterPro" id="IPR055186">
    <property type="entry name" value="C2H2-2nd_BIRD-IDD"/>
</dbReference>
<dbReference type="GO" id="GO:0008270">
    <property type="term" value="F:zinc ion binding"/>
    <property type="evidence" value="ECO:0007669"/>
    <property type="project" value="UniProtKB-KW"/>
</dbReference>
<dbReference type="InterPro" id="IPR055187">
    <property type="entry name" value="C2CH-3rd_BIRD-IDD"/>
</dbReference>
<evidence type="ECO:0000256" key="1">
    <source>
        <dbReference type="ARBA" id="ARBA00022723"/>
    </source>
</evidence>
<dbReference type="InterPro" id="IPR036236">
    <property type="entry name" value="Znf_C2H2_sf"/>
</dbReference>
<dbReference type="AlphaFoldDB" id="A0ABC8JFD8"/>
<dbReference type="Pfam" id="PF22995">
    <property type="entry name" value="C2CH-3rd_BIRD-IDD"/>
    <property type="match status" value="1"/>
</dbReference>
<evidence type="ECO:0000313" key="13">
    <source>
        <dbReference type="Proteomes" id="UP001642260"/>
    </source>
</evidence>
<dbReference type="InterPro" id="IPR031140">
    <property type="entry name" value="IDD1-16"/>
</dbReference>